<evidence type="ECO:0000259" key="1">
    <source>
        <dbReference type="Pfam" id="PF12937"/>
    </source>
</evidence>
<dbReference type="Gene3D" id="1.20.1280.50">
    <property type="match status" value="1"/>
</dbReference>
<dbReference type="PANTHER" id="PTHR39741:SF2">
    <property type="entry name" value="F-BOX DOMAIN-CONTAINING PROTEIN"/>
    <property type="match status" value="1"/>
</dbReference>
<dbReference type="InterPro" id="IPR055336">
    <property type="entry name" value="At4g00755-like"/>
</dbReference>
<comment type="caution">
    <text evidence="2">The sequence shown here is derived from an EMBL/GenBank/DDBJ whole genome shotgun (WGS) entry which is preliminary data.</text>
</comment>
<dbReference type="InterPro" id="IPR036047">
    <property type="entry name" value="F-box-like_dom_sf"/>
</dbReference>
<dbReference type="SUPFAM" id="SSF81383">
    <property type="entry name" value="F-box domain"/>
    <property type="match status" value="1"/>
</dbReference>
<accession>A0ABD1WKX4</accession>
<evidence type="ECO:0000313" key="2">
    <source>
        <dbReference type="EMBL" id="KAL2550347.1"/>
    </source>
</evidence>
<feature type="domain" description="F-box" evidence="1">
    <location>
        <begin position="14"/>
        <end position="57"/>
    </location>
</feature>
<dbReference type="PANTHER" id="PTHR39741">
    <property type="entry name" value="F-BOX DOMAIN CONTAINING PROTEIN, EXPRESSED"/>
    <property type="match status" value="1"/>
</dbReference>
<dbReference type="InterPro" id="IPR001810">
    <property type="entry name" value="F-box_dom"/>
</dbReference>
<protein>
    <submittedName>
        <fullName evidence="2">F-box protein</fullName>
    </submittedName>
</protein>
<name>A0ABD1WKX4_9LAMI</name>
<organism evidence="2 3">
    <name type="scientific">Forsythia ovata</name>
    <dbReference type="NCBI Taxonomy" id="205694"/>
    <lineage>
        <taxon>Eukaryota</taxon>
        <taxon>Viridiplantae</taxon>
        <taxon>Streptophyta</taxon>
        <taxon>Embryophyta</taxon>
        <taxon>Tracheophyta</taxon>
        <taxon>Spermatophyta</taxon>
        <taxon>Magnoliopsida</taxon>
        <taxon>eudicotyledons</taxon>
        <taxon>Gunneridae</taxon>
        <taxon>Pentapetalae</taxon>
        <taxon>asterids</taxon>
        <taxon>lamiids</taxon>
        <taxon>Lamiales</taxon>
        <taxon>Oleaceae</taxon>
        <taxon>Forsythieae</taxon>
        <taxon>Forsythia</taxon>
    </lineage>
</organism>
<dbReference type="Pfam" id="PF12937">
    <property type="entry name" value="F-box-like"/>
    <property type="match status" value="1"/>
</dbReference>
<reference evidence="3" key="1">
    <citation type="submission" date="2024-07" db="EMBL/GenBank/DDBJ databases">
        <title>Two chromosome-level genome assemblies of Korean endemic species Abeliophyllum distichum and Forsythia ovata (Oleaceae).</title>
        <authorList>
            <person name="Jang H."/>
        </authorList>
    </citation>
    <scope>NUCLEOTIDE SEQUENCE [LARGE SCALE GENOMIC DNA]</scope>
</reference>
<proteinExistence type="predicted"/>
<sequence length="284" mass="32383">MEGSSDFVELLGPDLSVKILTCLEDPSDLVRVSAVSISWRQFVIANGLSMQLWHRMFPDVSSLDGIFEVKNMIDGMEFKTDDSTGSALLERDHRVYAFLTRGLTSYTRKDCILDAICASSTDNFPEESIKNTLEPSDFVDHRTSYWSSKGESDAAVSEALIYRLAARLCVISEIHVKPYQAYFQYGFPIYSCKAVRFLVGHQKVPLEVQSDELDEFRDIQQFSDDKYVWTYASPEFPMAQENRLQKFKLPEPVLCIGEILKVELLGRVQTQETDGTVLYMHYTC</sequence>
<dbReference type="AlphaFoldDB" id="A0ABD1WKX4"/>
<dbReference type="EMBL" id="JBFOLJ010000003">
    <property type="protein sequence ID" value="KAL2550347.1"/>
    <property type="molecule type" value="Genomic_DNA"/>
</dbReference>
<keyword evidence="3" id="KW-1185">Reference proteome</keyword>
<evidence type="ECO:0000313" key="3">
    <source>
        <dbReference type="Proteomes" id="UP001604277"/>
    </source>
</evidence>
<gene>
    <name evidence="2" type="ORF">Fot_11877</name>
</gene>
<dbReference type="Proteomes" id="UP001604277">
    <property type="component" value="Unassembled WGS sequence"/>
</dbReference>